<keyword evidence="3" id="KW-1185">Reference proteome</keyword>
<dbReference type="RefSeq" id="WP_268008891.1">
    <property type="nucleotide sequence ID" value="NZ_BSUT01000006.1"/>
</dbReference>
<evidence type="ECO:0000259" key="1">
    <source>
        <dbReference type="Pfam" id="PF13799"/>
    </source>
</evidence>
<keyword evidence="2" id="KW-0614">Plasmid</keyword>
<dbReference type="Pfam" id="PF13799">
    <property type="entry name" value="DUF4183"/>
    <property type="match status" value="1"/>
</dbReference>
<evidence type="ECO:0000313" key="3">
    <source>
        <dbReference type="Proteomes" id="UP001164761"/>
    </source>
</evidence>
<gene>
    <name evidence="2" type="ORF">NZD89_28990</name>
</gene>
<geneLocation type="plasmid" evidence="2 3">
    <name>unnamed2</name>
</geneLocation>
<organism evidence="2 3">
    <name type="scientific">Alicyclobacillus fastidiosus</name>
    <dbReference type="NCBI Taxonomy" id="392011"/>
    <lineage>
        <taxon>Bacteria</taxon>
        <taxon>Bacillati</taxon>
        <taxon>Bacillota</taxon>
        <taxon>Bacilli</taxon>
        <taxon>Bacillales</taxon>
        <taxon>Alicyclobacillaceae</taxon>
        <taxon>Alicyclobacillus</taxon>
    </lineage>
</organism>
<sequence length="218" mass="22258">MGPSLLLTSNKYFSKAGAGATVGENLNLPAGSFTDDNGNAITSFPSYSYFNLFINGMLQPNGVTALTSTQIVIIGGSTLDPADPIAVELVLLQQLSPTPAPAPIIITNAVVPESPNFSVFCIPNITLTVPPRIVCSGTLTGTVTCNKRPFPGASVTLSTSSSAVIFSPNPTITDPSGNFLTTVSVASGTSQTTVTIMATITVNGRTGLASSNTTVTCP</sequence>
<reference evidence="2" key="1">
    <citation type="submission" date="2022-08" db="EMBL/GenBank/DDBJ databases">
        <title>Alicyclobacillus fastidiosus DSM 17978, complete genome.</title>
        <authorList>
            <person name="Wang Q."/>
            <person name="Cai R."/>
            <person name="Wang Z."/>
        </authorList>
    </citation>
    <scope>NUCLEOTIDE SEQUENCE</scope>
    <source>
        <strain evidence="2">DSM 17978</strain>
        <plasmid evidence="2">unnamed2</plasmid>
    </source>
</reference>
<name>A0ABY6ZSA8_9BACL</name>
<dbReference type="InterPro" id="IPR025237">
    <property type="entry name" value="DUF4183"/>
</dbReference>
<protein>
    <submittedName>
        <fullName evidence="2">DUF4183 domain-containing protein</fullName>
    </submittedName>
</protein>
<evidence type="ECO:0000313" key="2">
    <source>
        <dbReference type="EMBL" id="WAH45021.1"/>
    </source>
</evidence>
<dbReference type="Proteomes" id="UP001164761">
    <property type="component" value="Plasmid unnamed2"/>
</dbReference>
<dbReference type="EMBL" id="CP104069">
    <property type="protein sequence ID" value="WAH45021.1"/>
    <property type="molecule type" value="Genomic_DNA"/>
</dbReference>
<proteinExistence type="predicted"/>
<accession>A0ABY6ZSA8</accession>
<feature type="domain" description="DUF4183" evidence="1">
    <location>
        <begin position="22"/>
        <end position="85"/>
    </location>
</feature>